<protein>
    <recommendedName>
        <fullName evidence="6">ABC transmembrane type-1 domain-containing protein</fullName>
    </recommendedName>
</protein>
<dbReference type="PANTHER" id="PTHR43394">
    <property type="entry name" value="ATP-DEPENDENT PERMEASE MDL1, MITOCHONDRIAL"/>
    <property type="match status" value="1"/>
</dbReference>
<comment type="subcellular location">
    <subcellularLocation>
        <location evidence="1">Cell membrane</location>
        <topology evidence="1">Multi-pass membrane protein</topology>
    </subcellularLocation>
</comment>
<reference evidence="7 8" key="1">
    <citation type="submission" date="2020-03" db="EMBL/GenBank/DDBJ databases">
        <title>Whole genome shotgun sequence of Phytohabitans rumicis NBRC 108638.</title>
        <authorList>
            <person name="Komaki H."/>
            <person name="Tamura T."/>
        </authorList>
    </citation>
    <scope>NUCLEOTIDE SEQUENCE [LARGE SCALE GENOMIC DNA]</scope>
    <source>
        <strain evidence="7 8">NBRC 108638</strain>
    </source>
</reference>
<keyword evidence="2 5" id="KW-0812">Transmembrane</keyword>
<evidence type="ECO:0000256" key="1">
    <source>
        <dbReference type="ARBA" id="ARBA00004651"/>
    </source>
</evidence>
<dbReference type="GO" id="GO:0005886">
    <property type="term" value="C:plasma membrane"/>
    <property type="evidence" value="ECO:0007669"/>
    <property type="project" value="UniProtKB-SubCell"/>
</dbReference>
<evidence type="ECO:0000313" key="7">
    <source>
        <dbReference type="EMBL" id="GFJ88520.1"/>
    </source>
</evidence>
<dbReference type="EMBL" id="BLPG01000001">
    <property type="protein sequence ID" value="GFJ88520.1"/>
    <property type="molecule type" value="Genomic_DNA"/>
</dbReference>
<feature type="transmembrane region" description="Helical" evidence="5">
    <location>
        <begin position="89"/>
        <end position="106"/>
    </location>
</feature>
<dbReference type="Proteomes" id="UP000482960">
    <property type="component" value="Unassembled WGS sequence"/>
</dbReference>
<evidence type="ECO:0000256" key="3">
    <source>
        <dbReference type="ARBA" id="ARBA00022989"/>
    </source>
</evidence>
<dbReference type="PANTHER" id="PTHR43394:SF1">
    <property type="entry name" value="ATP-BINDING CASSETTE SUB-FAMILY B MEMBER 10, MITOCHONDRIAL"/>
    <property type="match status" value="1"/>
</dbReference>
<dbReference type="InterPro" id="IPR036640">
    <property type="entry name" value="ABC1_TM_sf"/>
</dbReference>
<dbReference type="InterPro" id="IPR039421">
    <property type="entry name" value="Type_1_exporter"/>
</dbReference>
<dbReference type="GO" id="GO:0005524">
    <property type="term" value="F:ATP binding"/>
    <property type="evidence" value="ECO:0007669"/>
    <property type="project" value="InterPro"/>
</dbReference>
<feature type="transmembrane region" description="Helical" evidence="5">
    <location>
        <begin position="170"/>
        <end position="192"/>
    </location>
</feature>
<name>A0A6V8KYS1_9ACTN</name>
<keyword evidence="3 5" id="KW-1133">Transmembrane helix</keyword>
<evidence type="ECO:0000256" key="4">
    <source>
        <dbReference type="ARBA" id="ARBA00023136"/>
    </source>
</evidence>
<dbReference type="Pfam" id="PF00664">
    <property type="entry name" value="ABC_membrane"/>
    <property type="match status" value="1"/>
</dbReference>
<dbReference type="Gene3D" id="1.20.1560.10">
    <property type="entry name" value="ABC transporter type 1, transmembrane domain"/>
    <property type="match status" value="1"/>
</dbReference>
<reference evidence="7 8" key="2">
    <citation type="submission" date="2020-03" db="EMBL/GenBank/DDBJ databases">
        <authorList>
            <person name="Ichikawa N."/>
            <person name="Kimura A."/>
            <person name="Kitahashi Y."/>
            <person name="Uohara A."/>
        </authorList>
    </citation>
    <scope>NUCLEOTIDE SEQUENCE [LARGE SCALE GENOMIC DNA]</scope>
    <source>
        <strain evidence="7 8">NBRC 108638</strain>
    </source>
</reference>
<dbReference type="PROSITE" id="PS50929">
    <property type="entry name" value="ABC_TM1F"/>
    <property type="match status" value="1"/>
</dbReference>
<accession>A0A6V8KYS1</accession>
<proteinExistence type="predicted"/>
<organism evidence="7 8">
    <name type="scientific">Phytohabitans rumicis</name>
    <dbReference type="NCBI Taxonomy" id="1076125"/>
    <lineage>
        <taxon>Bacteria</taxon>
        <taxon>Bacillati</taxon>
        <taxon>Actinomycetota</taxon>
        <taxon>Actinomycetes</taxon>
        <taxon>Micromonosporales</taxon>
        <taxon>Micromonosporaceae</taxon>
    </lineage>
</organism>
<dbReference type="InterPro" id="IPR011527">
    <property type="entry name" value="ABC1_TM_dom"/>
</dbReference>
<evidence type="ECO:0000313" key="8">
    <source>
        <dbReference type="Proteomes" id="UP000482960"/>
    </source>
</evidence>
<feature type="transmembrane region" description="Helical" evidence="5">
    <location>
        <begin position="62"/>
        <end position="83"/>
    </location>
</feature>
<evidence type="ECO:0000259" key="6">
    <source>
        <dbReference type="PROSITE" id="PS50929"/>
    </source>
</evidence>
<evidence type="ECO:0000256" key="2">
    <source>
        <dbReference type="ARBA" id="ARBA00022692"/>
    </source>
</evidence>
<keyword evidence="8" id="KW-1185">Reference proteome</keyword>
<keyword evidence="4 5" id="KW-0472">Membrane</keyword>
<dbReference type="AlphaFoldDB" id="A0A6V8KYS1"/>
<dbReference type="CDD" id="cd07346">
    <property type="entry name" value="ABC_6TM_exporters"/>
    <property type="match status" value="1"/>
</dbReference>
<sequence length="288" mass="30851">MTRYAQYAGHRFGERAVARLREQFVRQTLRLPVSVVEHAGTGDLATRSSVDVGTVGTTVRDVLPIIVLASAELALLFGAIFLLHPMLGLAALVGLPSIVAVARWYLRRASAAYLAEGAATAELTDALTTTAEGARTVEALGLRGERIGYGTERIGQVWATRRATLALRSVFFPVIEASYALPIAAVLLLGGFFLADGWFSLGEVVAAALYLQRAIEPLDRLLQWIEQGSAASPLSPACWASVWCRRSRVARRPNHAASGSSCTVRGSPTRRALTCCTASTWRCIPASG</sequence>
<comment type="caution">
    <text evidence="7">The sequence shown here is derived from an EMBL/GenBank/DDBJ whole genome shotgun (WGS) entry which is preliminary data.</text>
</comment>
<dbReference type="GO" id="GO:0015421">
    <property type="term" value="F:ABC-type oligopeptide transporter activity"/>
    <property type="evidence" value="ECO:0007669"/>
    <property type="project" value="TreeGrafter"/>
</dbReference>
<gene>
    <name evidence="7" type="ORF">Prum_021620</name>
</gene>
<dbReference type="SUPFAM" id="SSF90123">
    <property type="entry name" value="ABC transporter transmembrane region"/>
    <property type="match status" value="1"/>
</dbReference>
<evidence type="ECO:0000256" key="5">
    <source>
        <dbReference type="SAM" id="Phobius"/>
    </source>
</evidence>
<feature type="domain" description="ABC transmembrane type-1" evidence="6">
    <location>
        <begin position="1"/>
        <end position="230"/>
    </location>
</feature>